<dbReference type="CDD" id="cd06444">
    <property type="entry name" value="DNA_pol_A"/>
    <property type="match status" value="1"/>
</dbReference>
<keyword evidence="6" id="KW-0269">Exonuclease</keyword>
<dbReference type="InterPro" id="IPR043502">
    <property type="entry name" value="DNA/RNA_pol_sf"/>
</dbReference>
<keyword evidence="7" id="KW-1185">Reference proteome</keyword>
<organism evidence="6 7">
    <name type="scientific">Nakamurella alba</name>
    <dbReference type="NCBI Taxonomy" id="2665158"/>
    <lineage>
        <taxon>Bacteria</taxon>
        <taxon>Bacillati</taxon>
        <taxon>Actinomycetota</taxon>
        <taxon>Actinomycetes</taxon>
        <taxon>Nakamurellales</taxon>
        <taxon>Nakamurellaceae</taxon>
        <taxon>Nakamurella</taxon>
    </lineage>
</organism>
<evidence type="ECO:0000256" key="3">
    <source>
        <dbReference type="ARBA" id="ARBA00049244"/>
    </source>
</evidence>
<feature type="region of interest" description="Disordered" evidence="4">
    <location>
        <begin position="1"/>
        <end position="22"/>
    </location>
</feature>
<dbReference type="GO" id="GO:0004527">
    <property type="term" value="F:exonuclease activity"/>
    <property type="evidence" value="ECO:0007669"/>
    <property type="project" value="UniProtKB-KW"/>
</dbReference>
<name>A0A7K1FP13_9ACTN</name>
<dbReference type="GO" id="GO:0006261">
    <property type="term" value="P:DNA-templated DNA replication"/>
    <property type="evidence" value="ECO:0007669"/>
    <property type="project" value="InterPro"/>
</dbReference>
<protein>
    <recommendedName>
        <fullName evidence="1">DNA-directed DNA polymerase</fullName>
        <ecNumber evidence="1">2.7.7.7</ecNumber>
    </recommendedName>
</protein>
<evidence type="ECO:0000256" key="2">
    <source>
        <dbReference type="ARBA" id="ARBA00022705"/>
    </source>
</evidence>
<dbReference type="InterPro" id="IPR002298">
    <property type="entry name" value="DNA_polymerase_A"/>
</dbReference>
<dbReference type="NCBIfam" id="NF011538">
    <property type="entry name" value="PRK14975.1-1"/>
    <property type="match status" value="1"/>
</dbReference>
<reference evidence="6 7" key="1">
    <citation type="submission" date="2019-11" db="EMBL/GenBank/DDBJ databases">
        <authorList>
            <person name="Jiang L.-Q."/>
        </authorList>
    </citation>
    <scope>NUCLEOTIDE SEQUENCE [LARGE SCALE GENOMIC DNA]</scope>
    <source>
        <strain evidence="6 7">YIM 132087</strain>
    </source>
</reference>
<dbReference type="EMBL" id="WLYK01000008">
    <property type="protein sequence ID" value="MTD15902.1"/>
    <property type="molecule type" value="Genomic_DNA"/>
</dbReference>
<dbReference type="EC" id="2.7.7.7" evidence="1"/>
<dbReference type="Pfam" id="PF00476">
    <property type="entry name" value="DNA_pol_A"/>
    <property type="match status" value="1"/>
</dbReference>
<dbReference type="SUPFAM" id="SSF56672">
    <property type="entry name" value="DNA/RNA polymerases"/>
    <property type="match status" value="1"/>
</dbReference>
<dbReference type="GO" id="GO:0003887">
    <property type="term" value="F:DNA-directed DNA polymerase activity"/>
    <property type="evidence" value="ECO:0007669"/>
    <property type="project" value="UniProtKB-EC"/>
</dbReference>
<accession>A0A7K1FP13</accession>
<sequence length="618" mass="64863">MTCAPSDGDGGPAGGKLPTGRPRLLLVGNFGNVPGRVIRDRDPRRDQTGAVGGIGEDGPVLCALAPSGAGWVARALDDAGTPTGPVTVLPDRAALQEFAASTAPGVRWLWDATTSVYPPLLAAGIRVDRVHDVTLTERILLGRESRHAEPSAAAAVYARRHGLPVPDDPVAEVAPAVEPGLFMAEPSAPSRPEADWDPLDVLAEAFRSQAERSAGENALRLLIAAESASALAAAEMGAAGLPLRASVHDRQLTDLLGARPPAGVRPPKLAQLAAGITEAFGYPVNPDSAVDLRSAFQRAGFDISTTRSWVIKDLDHPAVPEVLEYKELSRLFTANGWNWLDEWVRGDRFHAEYLPGGVVTGRWAARGGGGLQIPKLARRAVLAEPGHVFVAADAAQLEPRVLAAISGDPALLAVSADEDLYTALADDGFGGDRAHAKVAMLGAMYGATTGESGRLLPVLRRRYPVAMATVEQAAHRGEQGGVVRSVLGRTSPPPSASWRATVLAGSLPDAGRGEQARAREVARAWGRFTRNFVVQGSAADWAAVWLSGVRREIAAVPGAELVFFQHDELLVHVPAGSADVVAELVVGAADEAKRLVFPGSPVSTPVRPVVVECYADAK</sequence>
<evidence type="ECO:0000256" key="4">
    <source>
        <dbReference type="SAM" id="MobiDB-lite"/>
    </source>
</evidence>
<comment type="catalytic activity">
    <reaction evidence="3">
        <text>DNA(n) + a 2'-deoxyribonucleoside 5'-triphosphate = DNA(n+1) + diphosphate</text>
        <dbReference type="Rhea" id="RHEA:22508"/>
        <dbReference type="Rhea" id="RHEA-COMP:17339"/>
        <dbReference type="Rhea" id="RHEA-COMP:17340"/>
        <dbReference type="ChEBI" id="CHEBI:33019"/>
        <dbReference type="ChEBI" id="CHEBI:61560"/>
        <dbReference type="ChEBI" id="CHEBI:173112"/>
        <dbReference type="EC" id="2.7.7.7"/>
    </reaction>
</comment>
<evidence type="ECO:0000259" key="5">
    <source>
        <dbReference type="SMART" id="SM00482"/>
    </source>
</evidence>
<evidence type="ECO:0000313" key="6">
    <source>
        <dbReference type="EMBL" id="MTD15902.1"/>
    </source>
</evidence>
<dbReference type="InterPro" id="IPR001098">
    <property type="entry name" value="DNA-dir_DNA_pol_A_palm_dom"/>
</dbReference>
<evidence type="ECO:0000256" key="1">
    <source>
        <dbReference type="ARBA" id="ARBA00012417"/>
    </source>
</evidence>
<dbReference type="Gene3D" id="1.10.150.20">
    <property type="entry name" value="5' to 3' exonuclease, C-terminal subdomain"/>
    <property type="match status" value="1"/>
</dbReference>
<comment type="caution">
    <text evidence="6">The sequence shown here is derived from an EMBL/GenBank/DDBJ whole genome shotgun (WGS) entry which is preliminary data.</text>
</comment>
<keyword evidence="6" id="KW-0540">Nuclease</keyword>
<keyword evidence="6" id="KW-0378">Hydrolase</keyword>
<dbReference type="AlphaFoldDB" id="A0A7K1FP13"/>
<dbReference type="SMART" id="SM00482">
    <property type="entry name" value="POLAc"/>
    <property type="match status" value="1"/>
</dbReference>
<dbReference type="GO" id="GO:0003677">
    <property type="term" value="F:DNA binding"/>
    <property type="evidence" value="ECO:0007669"/>
    <property type="project" value="InterPro"/>
</dbReference>
<proteinExistence type="predicted"/>
<gene>
    <name evidence="6" type="ORF">GIS00_18360</name>
</gene>
<keyword evidence="2" id="KW-0235">DNA replication</keyword>
<dbReference type="Proteomes" id="UP000460221">
    <property type="component" value="Unassembled WGS sequence"/>
</dbReference>
<feature type="domain" description="DNA-directed DNA polymerase family A palm" evidence="5">
    <location>
        <begin position="374"/>
        <end position="577"/>
    </location>
</feature>
<dbReference type="PANTHER" id="PTHR10133:SF27">
    <property type="entry name" value="DNA POLYMERASE NU"/>
    <property type="match status" value="1"/>
</dbReference>
<dbReference type="GO" id="GO:0006302">
    <property type="term" value="P:double-strand break repair"/>
    <property type="evidence" value="ECO:0007669"/>
    <property type="project" value="TreeGrafter"/>
</dbReference>
<evidence type="ECO:0000313" key="7">
    <source>
        <dbReference type="Proteomes" id="UP000460221"/>
    </source>
</evidence>
<dbReference type="PANTHER" id="PTHR10133">
    <property type="entry name" value="DNA POLYMERASE I"/>
    <property type="match status" value="1"/>
</dbReference>
<dbReference type="Gene3D" id="3.30.70.370">
    <property type="match status" value="1"/>
</dbReference>